<sequence>MNNQEYVLNAYKNALERVSAEIKRKPNQTEEALIFSSILLTILSMGIWGKPSNVMGRACAMSLFRFITFNADESYPSITQKYRQKL</sequence>
<organism evidence="2 3">
    <name type="scientific">Acinetobacter johnsonii</name>
    <dbReference type="NCBI Taxonomy" id="40214"/>
    <lineage>
        <taxon>Bacteria</taxon>
        <taxon>Pseudomonadati</taxon>
        <taxon>Pseudomonadota</taxon>
        <taxon>Gammaproteobacteria</taxon>
        <taxon>Moraxellales</taxon>
        <taxon>Moraxellaceae</taxon>
        <taxon>Acinetobacter</taxon>
    </lineage>
</organism>
<gene>
    <name evidence="2" type="ORF">N5J46_16525</name>
</gene>
<dbReference type="Proteomes" id="UP001162261">
    <property type="component" value="Unassembled WGS sequence"/>
</dbReference>
<evidence type="ECO:0000256" key="1">
    <source>
        <dbReference type="SAM" id="Phobius"/>
    </source>
</evidence>
<dbReference type="RefSeq" id="WP_279693941.1">
    <property type="nucleotide sequence ID" value="NZ_JAOCLH010000056.1"/>
</dbReference>
<keyword evidence="1" id="KW-0472">Membrane</keyword>
<reference evidence="2" key="1">
    <citation type="submission" date="2022-09" db="EMBL/GenBank/DDBJ databases">
        <title>Intensive care unit water sources are persistently colonized with multi-drug resistant bacteria and are the site of extensive horizontal gene transfer of antibiotic resistance genes.</title>
        <authorList>
            <person name="Diorio-Toth L."/>
        </authorList>
    </citation>
    <scope>NUCLEOTIDE SEQUENCE</scope>
    <source>
        <strain evidence="2">GD03649</strain>
    </source>
</reference>
<comment type="caution">
    <text evidence="2">The sequence shown here is derived from an EMBL/GenBank/DDBJ whole genome shotgun (WGS) entry which is preliminary data.</text>
</comment>
<keyword evidence="1" id="KW-1133">Transmembrane helix</keyword>
<protein>
    <submittedName>
        <fullName evidence="2">Uncharacterized protein</fullName>
    </submittedName>
</protein>
<dbReference type="AlphaFoldDB" id="A0AA42XJ36"/>
<keyword evidence="1" id="KW-0812">Transmembrane</keyword>
<proteinExistence type="predicted"/>
<name>A0AA42XJ36_ACIJO</name>
<accession>A0AA42XJ36</accession>
<evidence type="ECO:0000313" key="3">
    <source>
        <dbReference type="Proteomes" id="UP001162261"/>
    </source>
</evidence>
<feature type="non-terminal residue" evidence="2">
    <location>
        <position position="86"/>
    </location>
</feature>
<dbReference type="EMBL" id="JAOCLH010000056">
    <property type="protein sequence ID" value="MDH2173993.1"/>
    <property type="molecule type" value="Genomic_DNA"/>
</dbReference>
<evidence type="ECO:0000313" key="2">
    <source>
        <dbReference type="EMBL" id="MDH2173993.1"/>
    </source>
</evidence>
<feature type="transmembrane region" description="Helical" evidence="1">
    <location>
        <begin position="32"/>
        <end position="49"/>
    </location>
</feature>